<feature type="non-terminal residue" evidence="1">
    <location>
        <position position="1"/>
    </location>
</feature>
<dbReference type="EMBL" id="BTRK01000002">
    <property type="protein sequence ID" value="GMR38153.1"/>
    <property type="molecule type" value="Genomic_DNA"/>
</dbReference>
<reference evidence="2" key="1">
    <citation type="submission" date="2022-10" db="EMBL/GenBank/DDBJ databases">
        <title>Genome assembly of Pristionchus species.</title>
        <authorList>
            <person name="Yoshida K."/>
            <person name="Sommer R.J."/>
        </authorList>
    </citation>
    <scope>NUCLEOTIDE SEQUENCE [LARGE SCALE GENOMIC DNA]</scope>
    <source>
        <strain evidence="2">RS5460</strain>
    </source>
</reference>
<proteinExistence type="predicted"/>
<sequence>ALMVCMTFFPSNLSFYDFANLDEMRFRRMMNLNNSPTLRVILSGPGDPIIEKVISLLSTAISIVKIDSFSLSSLAFSLCEQLLRSSTIGALKIQLLHLNDTTAPLALSIASHAKEIEINHPLNQLSDP</sequence>
<feature type="non-terminal residue" evidence="1">
    <location>
        <position position="128"/>
    </location>
</feature>
<dbReference type="AlphaFoldDB" id="A0AAN4ZBJ9"/>
<gene>
    <name evidence="1" type="ORF">PMAYCL1PPCAC_08348</name>
</gene>
<evidence type="ECO:0000313" key="2">
    <source>
        <dbReference type="Proteomes" id="UP001328107"/>
    </source>
</evidence>
<evidence type="ECO:0000313" key="1">
    <source>
        <dbReference type="EMBL" id="GMR38153.1"/>
    </source>
</evidence>
<keyword evidence="2" id="KW-1185">Reference proteome</keyword>
<accession>A0AAN4ZBJ9</accession>
<dbReference type="Proteomes" id="UP001328107">
    <property type="component" value="Unassembled WGS sequence"/>
</dbReference>
<name>A0AAN4ZBJ9_9BILA</name>
<protein>
    <submittedName>
        <fullName evidence="1">Uncharacterized protein</fullName>
    </submittedName>
</protein>
<organism evidence="1 2">
    <name type="scientific">Pristionchus mayeri</name>
    <dbReference type="NCBI Taxonomy" id="1317129"/>
    <lineage>
        <taxon>Eukaryota</taxon>
        <taxon>Metazoa</taxon>
        <taxon>Ecdysozoa</taxon>
        <taxon>Nematoda</taxon>
        <taxon>Chromadorea</taxon>
        <taxon>Rhabditida</taxon>
        <taxon>Rhabditina</taxon>
        <taxon>Diplogasteromorpha</taxon>
        <taxon>Diplogasteroidea</taxon>
        <taxon>Neodiplogasteridae</taxon>
        <taxon>Pristionchus</taxon>
    </lineage>
</organism>
<comment type="caution">
    <text evidence="1">The sequence shown here is derived from an EMBL/GenBank/DDBJ whole genome shotgun (WGS) entry which is preliminary data.</text>
</comment>